<dbReference type="Pfam" id="PF05926">
    <property type="entry name" value="Phage_GPL"/>
    <property type="match status" value="1"/>
</dbReference>
<dbReference type="EMBL" id="AP021936">
    <property type="protein sequence ID" value="BBQ50135.1"/>
    <property type="molecule type" value="Genomic_DNA"/>
</dbReference>
<gene>
    <name evidence="1" type="ORF">WP2W18E11_31330</name>
</gene>
<dbReference type="InterPro" id="IPR009225">
    <property type="entry name" value="Phage_head_completion_GpL"/>
</dbReference>
<name>A0A1C2PTM0_ACIPI</name>
<dbReference type="RefSeq" id="WP_068563762.1">
    <property type="nucleotide sequence ID" value="NZ_AP021936.1"/>
</dbReference>
<sequence length="149" mass="16510">MGFVANGAVTPSNIIISSGTFFPDISLDEIRSVVRIDGSVTDDRLRQVIREEIIDVNRLLASLVIKAEKLVDLAVNQIDGKPDTEVLYLSAVSNGVAAKVNENYRNYDSTNSGVKKSEVTECSVEDYRRNKQWAIQQLKGENHSIVELI</sequence>
<dbReference type="Proteomes" id="UP000515758">
    <property type="component" value="Chromosome"/>
</dbReference>
<proteinExistence type="predicted"/>
<reference evidence="1 2" key="1">
    <citation type="submission" date="2019-12" db="EMBL/GenBank/DDBJ databases">
        <title>complete genome sequences of Acinetobacter pittii str. WP2-W18-ESBL-11 isolated from wastewater treatment plant effluent.</title>
        <authorList>
            <person name="Sekizuka T."/>
            <person name="Itokawa K."/>
            <person name="Yatsu K."/>
            <person name="Inamine Y."/>
            <person name="Kuroda M."/>
        </authorList>
    </citation>
    <scope>NUCLEOTIDE SEQUENCE [LARGE SCALE GENOMIC DNA]</scope>
    <source>
        <strain evidence="1 2">WP2-W18-ESBL-11</strain>
    </source>
</reference>
<accession>A0A1C2PTM0</accession>
<evidence type="ECO:0000313" key="1">
    <source>
        <dbReference type="EMBL" id="BBQ50135.1"/>
    </source>
</evidence>
<organism evidence="1 2">
    <name type="scientific">Acinetobacter pittii</name>
    <name type="common">Acinetobacter genomosp. 3</name>
    <dbReference type="NCBI Taxonomy" id="48296"/>
    <lineage>
        <taxon>Bacteria</taxon>
        <taxon>Pseudomonadati</taxon>
        <taxon>Pseudomonadota</taxon>
        <taxon>Gammaproteobacteria</taxon>
        <taxon>Moraxellales</taxon>
        <taxon>Moraxellaceae</taxon>
        <taxon>Acinetobacter</taxon>
        <taxon>Acinetobacter calcoaceticus/baumannii complex</taxon>
    </lineage>
</organism>
<evidence type="ECO:0000313" key="2">
    <source>
        <dbReference type="Proteomes" id="UP000515758"/>
    </source>
</evidence>
<protein>
    <submittedName>
        <fullName evidence="1">Uncharacterized protein</fullName>
    </submittedName>
</protein>
<dbReference type="AlphaFoldDB" id="A0A1C2PTM0"/>